<sequence length="122" mass="14041">MIKKVIATAIIGLVALNGIQAQNKFKRELSLGASFGTTFSKVSFAQTKVQQKMKLGYTGGLTLRWITEKNLGLQAELNFIQHGWDEKFEDQPQYKYSRTINYFELPILTHIYFGSKRFRVFV</sequence>
<dbReference type="HOGENOM" id="CLU_2031575_0_0_10"/>
<gene>
    <name evidence="2" type="ORF">PRABACTJOHN_02090</name>
</gene>
<dbReference type="InterPro" id="IPR025665">
    <property type="entry name" value="Beta-barrel_OMP_2"/>
</dbReference>
<dbReference type="AlphaFoldDB" id="B7BAN3"/>
<name>B7BAN3_9BACT</name>
<organism evidence="2 3">
    <name type="scientific">Parabacteroides johnsonii DSM 18315</name>
    <dbReference type="NCBI Taxonomy" id="537006"/>
    <lineage>
        <taxon>Bacteria</taxon>
        <taxon>Pseudomonadati</taxon>
        <taxon>Bacteroidota</taxon>
        <taxon>Bacteroidia</taxon>
        <taxon>Bacteroidales</taxon>
        <taxon>Tannerellaceae</taxon>
        <taxon>Parabacteroides</taxon>
    </lineage>
</organism>
<reference evidence="2 3" key="2">
    <citation type="submission" date="2008-10" db="EMBL/GenBank/DDBJ databases">
        <authorList>
            <person name="Fulton L."/>
            <person name="Clifton S."/>
            <person name="Fulton B."/>
            <person name="Xu J."/>
            <person name="Minx P."/>
            <person name="Pepin K.H."/>
            <person name="Johnson M."/>
            <person name="Bhonagiri V."/>
            <person name="Nash W.E."/>
            <person name="Mardis E.R."/>
            <person name="Wilson R.K."/>
        </authorList>
    </citation>
    <scope>NUCLEOTIDE SEQUENCE [LARGE SCALE GENOMIC DNA]</scope>
    <source>
        <strain evidence="2 3">DSM 18315</strain>
    </source>
</reference>
<dbReference type="STRING" id="537006.PRABACTJOHN_02090"/>
<dbReference type="RefSeq" id="WP_008149239.1">
    <property type="nucleotide sequence ID" value="NZ_DS996451.1"/>
</dbReference>
<protein>
    <recommendedName>
        <fullName evidence="1">Outer membrane protein beta-barrel domain-containing protein</fullName>
    </recommendedName>
</protein>
<feature type="non-terminal residue" evidence="2">
    <location>
        <position position="122"/>
    </location>
</feature>
<evidence type="ECO:0000313" key="2">
    <source>
        <dbReference type="EMBL" id="EEC96501.1"/>
    </source>
</evidence>
<evidence type="ECO:0000259" key="1">
    <source>
        <dbReference type="Pfam" id="PF13568"/>
    </source>
</evidence>
<accession>B7BAN3</accession>
<evidence type="ECO:0000313" key="3">
    <source>
        <dbReference type="Proteomes" id="UP000005510"/>
    </source>
</evidence>
<feature type="domain" description="Outer membrane protein beta-barrel" evidence="1">
    <location>
        <begin position="20"/>
        <end position="121"/>
    </location>
</feature>
<proteinExistence type="predicted"/>
<comment type="caution">
    <text evidence="2">The sequence shown here is derived from an EMBL/GenBank/DDBJ whole genome shotgun (WGS) entry which is preliminary data.</text>
</comment>
<dbReference type="Pfam" id="PF13568">
    <property type="entry name" value="OMP_b-brl_2"/>
    <property type="match status" value="1"/>
</dbReference>
<dbReference type="EMBL" id="ABYH01000234">
    <property type="protein sequence ID" value="EEC96501.1"/>
    <property type="molecule type" value="Genomic_DNA"/>
</dbReference>
<dbReference type="Proteomes" id="UP000005510">
    <property type="component" value="Unassembled WGS sequence"/>
</dbReference>
<reference evidence="2 3" key="1">
    <citation type="submission" date="2008-10" db="EMBL/GenBank/DDBJ databases">
        <title>Draft genome sequence of Parabacteroides johnsonii (DSM 18315).</title>
        <authorList>
            <person name="Sudarsanam P."/>
            <person name="Ley R."/>
            <person name="Guruge J."/>
            <person name="Turnbaugh P.J."/>
            <person name="Mahowald M."/>
            <person name="Liep D."/>
            <person name="Gordon J."/>
        </authorList>
    </citation>
    <scope>NUCLEOTIDE SEQUENCE [LARGE SCALE GENOMIC DNA]</scope>
    <source>
        <strain evidence="2 3">DSM 18315</strain>
    </source>
</reference>